<reference evidence="2" key="1">
    <citation type="submission" date="2019-07" db="EMBL/GenBank/DDBJ databases">
        <title>Toxilogical consequences of a new and cryptic species of cyanobacteria (Komarekiella delphini-convector) recovered from the epidermis of a bottlenose dolphin and 1500 ft. in the air.</title>
        <authorList>
            <person name="Brown A.O."/>
            <person name="Dvorak P."/>
            <person name="Villanueva C.D."/>
            <person name="Foss A.J."/>
            <person name="Garvey A.D."/>
            <person name="Gibson Q.A."/>
            <person name="Johansen J.R."/>
            <person name="Casamatta D.A."/>
        </authorList>
    </citation>
    <scope>NUCLEOTIDE SEQUENCE</scope>
    <source>
        <strain evidence="2">SJRDD-AB1</strain>
    </source>
</reference>
<keyword evidence="1" id="KW-1133">Transmembrane helix</keyword>
<organism evidence="2 3">
    <name type="scientific">Komarekiella delphini-convector SJRDD-AB1</name>
    <dbReference type="NCBI Taxonomy" id="2593771"/>
    <lineage>
        <taxon>Bacteria</taxon>
        <taxon>Bacillati</taxon>
        <taxon>Cyanobacteriota</taxon>
        <taxon>Cyanophyceae</taxon>
        <taxon>Nostocales</taxon>
        <taxon>Nostocaceae</taxon>
        <taxon>Komarekiella</taxon>
        <taxon>Komarekiella delphini-convector</taxon>
    </lineage>
</organism>
<sequence length="346" mass="38730">MQRWFSRTIHRLSGTTVKLILLMGAFLVLWGMLAPVSTIVWWLNQTAESLGLENEQEKPDVLRQASINAPTSKIDCYIVFLPGVGNFSPDEITQGERYFIDQLATRHPNCVAVRDVFPYSVVNQDLGSQKFLAPLWQAAKESDGLFGNVLIQVRNLWRFAISADDRYGPVYNLSIARTIIDRMNAAHPIAPFDQPINLILLSTSGGTQVALGTTAHLREWINARLTVVSIGGTFEGRAGFDDANHVYHLYGDRDWVTTLARVVFPARWNWVVGSPVNQARQQERYTVCNVGSQEHSGAEGYFGNAIAFNNTSYLRQTLEQADQLPIWSIDQPLTSSCPSQKGFLKK</sequence>
<dbReference type="Proteomes" id="UP001165986">
    <property type="component" value="Unassembled WGS sequence"/>
</dbReference>
<comment type="caution">
    <text evidence="2">The sequence shown here is derived from an EMBL/GenBank/DDBJ whole genome shotgun (WGS) entry which is preliminary data.</text>
</comment>
<proteinExistence type="predicted"/>
<dbReference type="AlphaFoldDB" id="A0AA40VTJ4"/>
<dbReference type="EMBL" id="VJXY01000037">
    <property type="protein sequence ID" value="MBD6619172.1"/>
    <property type="molecule type" value="Genomic_DNA"/>
</dbReference>
<keyword evidence="1" id="KW-0812">Transmembrane</keyword>
<evidence type="ECO:0000313" key="3">
    <source>
        <dbReference type="Proteomes" id="UP001165986"/>
    </source>
</evidence>
<dbReference type="RefSeq" id="WP_191760369.1">
    <property type="nucleotide sequence ID" value="NZ_VJXY01000037.1"/>
</dbReference>
<evidence type="ECO:0000256" key="1">
    <source>
        <dbReference type="SAM" id="Phobius"/>
    </source>
</evidence>
<evidence type="ECO:0000313" key="2">
    <source>
        <dbReference type="EMBL" id="MBD6619172.1"/>
    </source>
</evidence>
<accession>A0AA40VTJ4</accession>
<feature type="transmembrane region" description="Helical" evidence="1">
    <location>
        <begin position="20"/>
        <end position="43"/>
    </location>
</feature>
<keyword evidence="3" id="KW-1185">Reference proteome</keyword>
<gene>
    <name evidence="2" type="ORF">FNW02_25940</name>
</gene>
<protein>
    <submittedName>
        <fullName evidence="2">Uncharacterized protein</fullName>
    </submittedName>
</protein>
<name>A0AA40VTJ4_9NOST</name>
<keyword evidence="1" id="KW-0472">Membrane</keyword>